<evidence type="ECO:0000313" key="1">
    <source>
        <dbReference type="EMBL" id="CCF84292.1"/>
    </source>
</evidence>
<gene>
    <name evidence="1" type="ORF">NITHO_3310009</name>
</gene>
<dbReference type="Proteomes" id="UP000004221">
    <property type="component" value="Unassembled WGS sequence"/>
</dbReference>
<proteinExistence type="predicted"/>
<dbReference type="OrthoDB" id="2353937at2"/>
<dbReference type="EMBL" id="CAGS01000259">
    <property type="protein sequence ID" value="CCF84292.1"/>
    <property type="molecule type" value="Genomic_DNA"/>
</dbReference>
<sequence length="341" mass="37377">MVGYSLQAVTRHRALVMGCIILAAFLLGCSALPAAGPQPSTPVPLHLRAIAGADRAVHLAIDPADRGSNHVAVWLTNNQNQVITTVSSVEVRWSMLEQPTVLPAAQPVRQANGYWTLAHVPLDSPGWWEVDLQFELPGQSPADAQFFLVIPEPTQVRPPPDHPADQQALAVFQAALARIEQLTSMQAEEQLTDGIGDALDTHFAYAAPDKSTATTSSHYRSVSIGDVRYDREPGGEWTRSQRVNAFAFPADFPTYYTKATGQTLGIQEELDGERCQIITFHTLASRLWYAWWVGTGTHLLRQEAMVADHHYMITHFTDFDQPVQITAPAVAAAESSPVQQP</sequence>
<dbReference type="RefSeq" id="WP_008478363.1">
    <property type="nucleotide sequence ID" value="NZ_CAGS01000259.1"/>
</dbReference>
<organism evidence="1 2">
    <name type="scientific">Nitrolancea hollandica Lb</name>
    <dbReference type="NCBI Taxonomy" id="1129897"/>
    <lineage>
        <taxon>Bacteria</taxon>
        <taxon>Pseudomonadati</taxon>
        <taxon>Thermomicrobiota</taxon>
        <taxon>Thermomicrobia</taxon>
        <taxon>Sphaerobacterales</taxon>
        <taxon>Sphaerobacterineae</taxon>
        <taxon>Sphaerobacteraceae</taxon>
        <taxon>Nitrolancea</taxon>
    </lineage>
</organism>
<name>I4EHY0_9BACT</name>
<comment type="caution">
    <text evidence="1">The sequence shown here is derived from an EMBL/GenBank/DDBJ whole genome shotgun (WGS) entry which is preliminary data.</text>
</comment>
<protein>
    <submittedName>
        <fullName evidence="1">Uncharacterized protein</fullName>
    </submittedName>
</protein>
<reference evidence="1 2" key="1">
    <citation type="journal article" date="2012" name="ISME J.">
        <title>Nitrification expanded: discovery, physiology and genomics of a nitrite-oxidizing bacterium from the phylum Chloroflexi.</title>
        <authorList>
            <person name="Sorokin D.Y."/>
            <person name="Lucker S."/>
            <person name="Vejmelkova D."/>
            <person name="Kostrikina N.A."/>
            <person name="Kleerebezem R."/>
            <person name="Rijpstra W.I."/>
            <person name="Damste J.S."/>
            <person name="Le Paslier D."/>
            <person name="Muyzer G."/>
            <person name="Wagner M."/>
            <person name="van Loosdrecht M.C."/>
            <person name="Daims H."/>
        </authorList>
    </citation>
    <scope>NUCLEOTIDE SEQUENCE [LARGE SCALE GENOMIC DNA]</scope>
    <source>
        <strain evidence="2">none</strain>
    </source>
</reference>
<keyword evidence="2" id="KW-1185">Reference proteome</keyword>
<accession>I4EHY0</accession>
<dbReference type="AlphaFoldDB" id="I4EHY0"/>
<evidence type="ECO:0000313" key="2">
    <source>
        <dbReference type="Proteomes" id="UP000004221"/>
    </source>
</evidence>